<evidence type="ECO:0000256" key="1">
    <source>
        <dbReference type="SAM" id="Phobius"/>
    </source>
</evidence>
<evidence type="ECO:0000313" key="2">
    <source>
        <dbReference type="EMBL" id="PAT34268.1"/>
    </source>
</evidence>
<keyword evidence="1" id="KW-1133">Transmembrane helix</keyword>
<dbReference type="RefSeq" id="WP_095549956.1">
    <property type="nucleotide sequence ID" value="NZ_NSJF01000004.1"/>
</dbReference>
<reference evidence="2 3" key="1">
    <citation type="submission" date="2017-08" db="EMBL/GenBank/DDBJ databases">
        <title>WGS of Clinical strains of the CDC Group NO-1 linked to zoonotic infections in humans.</title>
        <authorList>
            <person name="Bernier A.-M."/>
            <person name="Bernard K."/>
        </authorList>
    </citation>
    <scope>NUCLEOTIDE SEQUENCE [LARGE SCALE GENOMIC DNA]</scope>
    <source>
        <strain evidence="2 3">NML03-0146</strain>
    </source>
</reference>
<evidence type="ECO:0000313" key="3">
    <source>
        <dbReference type="Proteomes" id="UP000217999"/>
    </source>
</evidence>
<keyword evidence="1" id="KW-0472">Membrane</keyword>
<dbReference type="Proteomes" id="UP000217999">
    <property type="component" value="Unassembled WGS sequence"/>
</dbReference>
<accession>A0A2A2A949</accession>
<dbReference type="PANTHER" id="PTHR37826">
    <property type="entry name" value="FLOTILLIN BAND_7_5 DOMAIN PROTEIN"/>
    <property type="match status" value="1"/>
</dbReference>
<sequence length="385" mass="43160">MTNAIPPAPASAAAAPTTAIGKHPCPECGANLEWNAARQALVCPYCGTTAAWRPPDPNAGDGSEAGGVVEQDLEQALRDPANQRGWSNQRREVQCRNCHAISVFVDGRVAQRCDFCGSPAIVAHEQLQDAITPQSILPFRLSDAQMRERVRKWYGSRWFAPSKLKRAALTDTLKGVYLPYWTFDAHASARWRADAGHYYYTTQTYRDSQGNLQTRQVQHIRWVPASGQLQHFFDDELVPGTVGVHASLLRKIEPFPTLTDLRPYSPEYVRGWTVERYQVDLRRAATLGEQQMQQRLRALCASRVPGDTHRNLVVDAQYQGRTFKHVLVPVWLVHYTYGAKTYQIVANGYTGTLAGEQPYSWVKIALAVLLGLMVLALLVWMQSQQ</sequence>
<name>A0A2A2A949_9BURK</name>
<dbReference type="AlphaFoldDB" id="A0A2A2A949"/>
<feature type="transmembrane region" description="Helical" evidence="1">
    <location>
        <begin position="361"/>
        <end position="381"/>
    </location>
</feature>
<dbReference type="EMBL" id="NSJF01000004">
    <property type="protein sequence ID" value="PAT34268.1"/>
    <property type="molecule type" value="Genomic_DNA"/>
</dbReference>
<protein>
    <submittedName>
        <fullName evidence="2">Zinc ribbon domain-containing protein</fullName>
    </submittedName>
</protein>
<proteinExistence type="predicted"/>
<comment type="caution">
    <text evidence="2">The sequence shown here is derived from an EMBL/GenBank/DDBJ whole genome shotgun (WGS) entry which is preliminary data.</text>
</comment>
<organism evidence="2 3">
    <name type="scientific">Vandammella animalimorsus</name>
    <dbReference type="NCBI Taxonomy" id="2029117"/>
    <lineage>
        <taxon>Bacteria</taxon>
        <taxon>Pseudomonadati</taxon>
        <taxon>Pseudomonadota</taxon>
        <taxon>Betaproteobacteria</taxon>
        <taxon>Burkholderiales</taxon>
        <taxon>Comamonadaceae</taxon>
        <taxon>Vandammella</taxon>
    </lineage>
</organism>
<dbReference type="Gene3D" id="2.20.28.30">
    <property type="entry name" value="RNA polymerase ii, chain L"/>
    <property type="match status" value="1"/>
</dbReference>
<gene>
    <name evidence="2" type="ORF">CK620_08510</name>
</gene>
<keyword evidence="1" id="KW-0812">Transmembrane</keyword>
<dbReference type="PANTHER" id="PTHR37826:SF3">
    <property type="entry name" value="J DOMAIN-CONTAINING PROTEIN"/>
    <property type="match status" value="1"/>
</dbReference>